<dbReference type="InterPro" id="IPR000792">
    <property type="entry name" value="Tscrpt_reg_LuxR_C"/>
</dbReference>
<evidence type="ECO:0000313" key="3">
    <source>
        <dbReference type="EMBL" id="QTR04526.1"/>
    </source>
</evidence>
<evidence type="ECO:0000256" key="1">
    <source>
        <dbReference type="SAM" id="MobiDB-lite"/>
    </source>
</evidence>
<protein>
    <recommendedName>
        <fullName evidence="2">HTH luxR-type domain-containing protein</fullName>
    </recommendedName>
</protein>
<dbReference type="InterPro" id="IPR016032">
    <property type="entry name" value="Sig_transdc_resp-reg_C-effctor"/>
</dbReference>
<dbReference type="SUPFAM" id="SSF56024">
    <property type="entry name" value="Phospholipase D/nuclease"/>
    <property type="match status" value="1"/>
</dbReference>
<dbReference type="GO" id="GO:0003677">
    <property type="term" value="F:DNA binding"/>
    <property type="evidence" value="ECO:0007669"/>
    <property type="project" value="InterPro"/>
</dbReference>
<dbReference type="InterPro" id="IPR036388">
    <property type="entry name" value="WH-like_DNA-bd_sf"/>
</dbReference>
<name>A0A8T8I1A7_9PSEU</name>
<proteinExistence type="predicted"/>
<gene>
    <name evidence="3" type="ORF">J7S33_06530</name>
</gene>
<dbReference type="Pfam" id="PF00196">
    <property type="entry name" value="GerE"/>
    <property type="match status" value="1"/>
</dbReference>
<dbReference type="InterPro" id="IPR051797">
    <property type="entry name" value="TrmB-like"/>
</dbReference>
<feature type="domain" description="HTH luxR-type" evidence="2">
    <location>
        <begin position="186"/>
        <end position="240"/>
    </location>
</feature>
<dbReference type="Gene3D" id="1.10.10.10">
    <property type="entry name" value="Winged helix-like DNA-binding domain superfamily/Winged helix DNA-binding domain"/>
    <property type="match status" value="1"/>
</dbReference>
<dbReference type="Gene3D" id="3.30.870.10">
    <property type="entry name" value="Endonuclease Chain A"/>
    <property type="match status" value="1"/>
</dbReference>
<evidence type="ECO:0000259" key="2">
    <source>
        <dbReference type="SMART" id="SM00421"/>
    </source>
</evidence>
<dbReference type="AlphaFoldDB" id="A0A8T8I1A7"/>
<organism evidence="3 4">
    <name type="scientific">Saccharothrix algeriensis</name>
    <dbReference type="NCBI Taxonomy" id="173560"/>
    <lineage>
        <taxon>Bacteria</taxon>
        <taxon>Bacillati</taxon>
        <taxon>Actinomycetota</taxon>
        <taxon>Actinomycetes</taxon>
        <taxon>Pseudonocardiales</taxon>
        <taxon>Pseudonocardiaceae</taxon>
        <taxon>Saccharothrix</taxon>
    </lineage>
</organism>
<dbReference type="Pfam" id="PF11495">
    <property type="entry name" value="Regulator_TrmB"/>
    <property type="match status" value="1"/>
</dbReference>
<dbReference type="PANTHER" id="PTHR34293:SF1">
    <property type="entry name" value="HTH-TYPE TRANSCRIPTIONAL REGULATOR TRMBL2"/>
    <property type="match status" value="1"/>
</dbReference>
<dbReference type="EMBL" id="CP072788">
    <property type="protein sequence ID" value="QTR04526.1"/>
    <property type="molecule type" value="Genomic_DNA"/>
</dbReference>
<dbReference type="InterPro" id="IPR021586">
    <property type="entry name" value="Tscrpt_reg_TrmB_C"/>
</dbReference>
<dbReference type="CDD" id="cd06170">
    <property type="entry name" value="LuxR_C_like"/>
    <property type="match status" value="1"/>
</dbReference>
<feature type="non-terminal residue" evidence="3">
    <location>
        <position position="283"/>
    </location>
</feature>
<reference evidence="3" key="1">
    <citation type="submission" date="2021-04" db="EMBL/GenBank/DDBJ databases">
        <title>Saccharothrix algeriensis WGS.</title>
        <authorList>
            <person name="Stuskova K."/>
            <person name="Hakalova E."/>
            <person name="Tebbal A.B."/>
            <person name="Eichmeier A."/>
        </authorList>
    </citation>
    <scope>NUCLEOTIDE SEQUENCE</scope>
    <source>
        <strain evidence="3">NRRL B-24137</strain>
    </source>
</reference>
<evidence type="ECO:0000313" key="4">
    <source>
        <dbReference type="Proteomes" id="UP000671828"/>
    </source>
</evidence>
<feature type="region of interest" description="Disordered" evidence="1">
    <location>
        <begin position="247"/>
        <end position="283"/>
    </location>
</feature>
<accession>A0A8T8I1A7</accession>
<dbReference type="SUPFAM" id="SSF46894">
    <property type="entry name" value="C-terminal effector domain of the bipartite response regulators"/>
    <property type="match status" value="1"/>
</dbReference>
<dbReference type="GO" id="GO:0006355">
    <property type="term" value="P:regulation of DNA-templated transcription"/>
    <property type="evidence" value="ECO:0007669"/>
    <property type="project" value="InterPro"/>
</dbReference>
<dbReference type="Proteomes" id="UP000671828">
    <property type="component" value="Chromosome"/>
</dbReference>
<sequence>MTQTALKDKSYELEQVLLQAHSLLELAMSQEVGQPRHLTVRIAPTDQAVLAAAEELTASARHELVAVLPQRRMSPACLQVMNGSLNAVVKRGVKVRLLWSPDSVGITREPWFADAVTPEVELRVANCSREEIIIVDGNAAIVHGAQPDHDYAIILHQPAIANALQTLMNSIWDTAIPAPRGRDGVDEAPTAKVLGCLASGQTDESAARELGVSVRTYRRYVARIMQDIGATSRFQAGVLAGRLGLVPHPPRGCPGADREHPPGPAGGTGLPRFPPAAARRPPP</sequence>
<dbReference type="PANTHER" id="PTHR34293">
    <property type="entry name" value="HTH-TYPE TRANSCRIPTIONAL REGULATOR TRMBL2"/>
    <property type="match status" value="1"/>
</dbReference>
<dbReference type="SMART" id="SM00421">
    <property type="entry name" value="HTH_LUXR"/>
    <property type="match status" value="1"/>
</dbReference>